<feature type="compositionally biased region" description="Pro residues" evidence="1">
    <location>
        <begin position="754"/>
        <end position="764"/>
    </location>
</feature>
<feature type="compositionally biased region" description="Low complexity" evidence="1">
    <location>
        <begin position="66"/>
        <end position="81"/>
    </location>
</feature>
<feature type="compositionally biased region" description="Basic and acidic residues" evidence="1">
    <location>
        <begin position="645"/>
        <end position="655"/>
    </location>
</feature>
<proteinExistence type="predicted"/>
<feature type="compositionally biased region" description="Polar residues" evidence="1">
    <location>
        <begin position="1260"/>
        <end position="1277"/>
    </location>
</feature>
<feature type="region of interest" description="Disordered" evidence="1">
    <location>
        <begin position="1374"/>
        <end position="1440"/>
    </location>
</feature>
<feature type="compositionally biased region" description="Polar residues" evidence="1">
    <location>
        <begin position="1710"/>
        <end position="1726"/>
    </location>
</feature>
<feature type="region of interest" description="Disordered" evidence="1">
    <location>
        <begin position="1710"/>
        <end position="1745"/>
    </location>
</feature>
<evidence type="ECO:0000256" key="1">
    <source>
        <dbReference type="SAM" id="MobiDB-lite"/>
    </source>
</evidence>
<feature type="region of interest" description="Disordered" evidence="1">
    <location>
        <begin position="1258"/>
        <end position="1322"/>
    </location>
</feature>
<evidence type="ECO:0000256" key="2">
    <source>
        <dbReference type="SAM" id="SignalP"/>
    </source>
</evidence>
<dbReference type="EMBL" id="CAUYUJ010022566">
    <property type="protein sequence ID" value="CAK0911352.1"/>
    <property type="molecule type" value="Genomic_DNA"/>
</dbReference>
<feature type="region of interest" description="Disordered" evidence="1">
    <location>
        <begin position="1086"/>
        <end position="1111"/>
    </location>
</feature>
<feature type="compositionally biased region" description="Pro residues" evidence="1">
    <location>
        <begin position="481"/>
        <end position="491"/>
    </location>
</feature>
<feature type="region of interest" description="Disordered" evidence="1">
    <location>
        <begin position="961"/>
        <end position="1035"/>
    </location>
</feature>
<feature type="compositionally biased region" description="Pro residues" evidence="1">
    <location>
        <begin position="451"/>
        <end position="461"/>
    </location>
</feature>
<feature type="compositionally biased region" description="Pro residues" evidence="1">
    <location>
        <begin position="1279"/>
        <end position="1289"/>
    </location>
</feature>
<feature type="region of interest" description="Disordered" evidence="1">
    <location>
        <begin position="1171"/>
        <end position="1202"/>
    </location>
</feature>
<feature type="compositionally biased region" description="Pro residues" evidence="1">
    <location>
        <begin position="1193"/>
        <end position="1202"/>
    </location>
</feature>
<organism evidence="3 4">
    <name type="scientific">Prorocentrum cordatum</name>
    <dbReference type="NCBI Taxonomy" id="2364126"/>
    <lineage>
        <taxon>Eukaryota</taxon>
        <taxon>Sar</taxon>
        <taxon>Alveolata</taxon>
        <taxon>Dinophyceae</taxon>
        <taxon>Prorocentrales</taxon>
        <taxon>Prorocentraceae</taxon>
        <taxon>Prorocentrum</taxon>
    </lineage>
</organism>
<evidence type="ECO:0000313" key="4">
    <source>
        <dbReference type="Proteomes" id="UP001189429"/>
    </source>
</evidence>
<gene>
    <name evidence="3" type="ORF">PCOR1329_LOCUS85261</name>
</gene>
<keyword evidence="4" id="KW-1185">Reference proteome</keyword>
<feature type="chain" id="PRO_5046059291" description="Subtilisin" evidence="2">
    <location>
        <begin position="20"/>
        <end position="1787"/>
    </location>
</feature>
<feature type="compositionally biased region" description="Pro residues" evidence="1">
    <location>
        <begin position="978"/>
        <end position="988"/>
    </location>
</feature>
<feature type="compositionally biased region" description="Pro residues" evidence="1">
    <location>
        <begin position="1008"/>
        <end position="1018"/>
    </location>
</feature>
<comment type="caution">
    <text evidence="3">The sequence shown here is derived from an EMBL/GenBank/DDBJ whole genome shotgun (WGS) entry which is preliminary data.</text>
</comment>
<feature type="compositionally biased region" description="Polar residues" evidence="1">
    <location>
        <begin position="735"/>
        <end position="752"/>
    </location>
</feature>
<feature type="compositionally biased region" description="Polar residues" evidence="1">
    <location>
        <begin position="432"/>
        <end position="449"/>
    </location>
</feature>
<feature type="region of interest" description="Disordered" evidence="1">
    <location>
        <begin position="644"/>
        <end position="679"/>
    </location>
</feature>
<feature type="region of interest" description="Disordered" evidence="1">
    <location>
        <begin position="258"/>
        <end position="286"/>
    </location>
</feature>
<evidence type="ECO:0000313" key="3">
    <source>
        <dbReference type="EMBL" id="CAK0911352.1"/>
    </source>
</evidence>
<feature type="region of interest" description="Disordered" evidence="1">
    <location>
        <begin position="61"/>
        <end position="81"/>
    </location>
</feature>
<feature type="region of interest" description="Disordered" evidence="1">
    <location>
        <begin position="733"/>
        <end position="821"/>
    </location>
</feature>
<dbReference type="Proteomes" id="UP001189429">
    <property type="component" value="Unassembled WGS sequence"/>
</dbReference>
<feature type="signal peptide" evidence="2">
    <location>
        <begin position="1"/>
        <end position="19"/>
    </location>
</feature>
<feature type="compositionally biased region" description="Pro residues" evidence="1">
    <location>
        <begin position="365"/>
        <end position="374"/>
    </location>
</feature>
<evidence type="ECO:0008006" key="5">
    <source>
        <dbReference type="Google" id="ProtNLM"/>
    </source>
</evidence>
<feature type="compositionally biased region" description="Polar residues" evidence="1">
    <location>
        <begin position="1380"/>
        <end position="1397"/>
    </location>
</feature>
<feature type="compositionally biased region" description="Pro residues" evidence="1">
    <location>
        <begin position="1309"/>
        <end position="1321"/>
    </location>
</feature>
<keyword evidence="2" id="KW-0732">Signal</keyword>
<feature type="compositionally biased region" description="Pro residues" evidence="1">
    <location>
        <begin position="668"/>
        <end position="678"/>
    </location>
</feature>
<feature type="region of interest" description="Disordered" evidence="1">
    <location>
        <begin position="877"/>
        <end position="908"/>
    </location>
</feature>
<feature type="region of interest" description="Disordered" evidence="1">
    <location>
        <begin position="343"/>
        <end position="374"/>
    </location>
</feature>
<feature type="compositionally biased region" description="Pro residues" evidence="1">
    <location>
        <begin position="899"/>
        <end position="908"/>
    </location>
</feature>
<reference evidence="3" key="1">
    <citation type="submission" date="2023-10" db="EMBL/GenBank/DDBJ databases">
        <authorList>
            <person name="Chen Y."/>
            <person name="Shah S."/>
            <person name="Dougan E. K."/>
            <person name="Thang M."/>
            <person name="Chan C."/>
        </authorList>
    </citation>
    <scope>NUCLEOTIDE SEQUENCE [LARGE SCALE GENOMIC DNA]</scope>
</reference>
<feature type="compositionally biased region" description="Pro residues" evidence="1">
    <location>
        <begin position="1429"/>
        <end position="1440"/>
    </location>
</feature>
<sequence>MHLLSACRILLVLACRATCADLHFDGTSASQHAFSEESTFLIQIHGFSDSTLDLTNYSTAGNSTSATTKARTPTGGTTSPGVPIYTLPRGEGEDAKAVRQWSLVLANDATDGELASISREFADGQHTKPSSGQMPLVAGSLTEEALNAVLEKHLGRVRFVEEDQYQLKVKDSLANTGTSSAGPERWPTPSPTEQTKEPTPSPTADTGCEDACCTGVFPGDTECCDAWYNGLVPTAASCEAYHGGDLCVWTCPTEHPTPAPTQDGQDPTPAPTKQGHEPTPTPTRWPTPFPTPSCEDACCVGVDPTNPKCCNVWNAGVVSSPADCEAYNGGDFCVWTCPTEHPTPAPTQDGQDPTPAPTKQGHEPTPAPTRWPTPSPTHSCGDACCVGVDPNDPECCDVWHLGLVTNQADCEAYHGGDLCVWTCPTEHPTPAPTQDGQDPTPAPTKQGQDPTPAPTRWPTPSPTEQTKEPTPSPTPEGQDPTPAPTRWPTPSPTEQTKEPTPSPTSDTGCEDACCTVVFSRRHRSAAHAWYNGFGANCRKLRGVPRGGFVRLDLPHREHPTPLRRKTAVYPALLRRSSALEPNARPDKVAPATPPPSFPTPSCETPAAWASLHRPIAATSGTLAVVSSPQIASVTRRFPSDLPLRASDRIRADGQTRLRLPTKQGHEPTPAPTRWPTPSPTHSCGDACCVGIDPNDPECCDVWHLGLVTNPADCEAYHGGDMCVWTCPTEHPTPAPTQDGQDPTPAPTKQGQDPTPAPTRWPTPSPTEQTKEPTPSPHAFGRTRRLSDKHPTPAPTQDGQDPTPAPTKQGHEPTPAPTRWPTPFPTPSCEDACCVGVDPTDPKCCNVWNAGVVSSPADCEAYNGGDFCVWTCPTEHPTPAPTQDGQDPTPAPTKQGHEPTPAPTRWPTPSPTHSCGDACCVGIDPNDPECCDVWHLGLVTNPADCEAYHGGDMCVAHAVPDEQTKEPTPSPTPEGQDPTPAPTRWPTPSPTEQTKEPTPSPTPEGQDPTPAPTRWPTPSPTEQTKEPTPSPTSDTGCEDACCTGVFPGDTECCDAWYNGLVPTAASCEAYHGGDLCVWTCPTEHPTPAPTQDGQDPTPAPTKQGHEPTPTPTRWPTPFPTPSCEDACCVGVDPTDPKCCNVWNAGVVSSPADCEAYNGGDFCVWTCPTEHPTPAPTQDGQDPTPAPTKQGHEPTPAPTRWPTPSPTHSCGDACCVGIDPNDPECCDVWHLGLVTNPADCEAYHGGDMCVWTCPTEHPTPAPTQDGQDPTPAPTKQGQDPTPAPTRWPTPSPTEQTKEPTPSPTPEGQDPTPAPTRWPTPSPTPSCEDSCCVGTIAAHDPECCNLWHLGLAATPADCEAYTNAVGESNCVWTCPTEHPTPAPTQDGQDPTPAPTKQGQDPTPAPTRWPTPSPTEQTKEPTPSPTPEGQDPTPAPTRWPTPSPTPSCEDACCVGVDPTDPKCCHLWNAGAVSSPADCEAYNGGDFCVWTCPTEHPTPAPTHQGFEPTPYPTPSPTIGVAPTPKFPWEPVATPNPTPISTPSPTFGSAPTPKVRQAKVEGSFQVKVPSADAEAFVSDSSVKAAFQRSIAEQAGVAEAEVVVTLSVVTGAGSSGRGRKVSLAQIRLGSADQAEIQVDYSITVEDETEGSSVQGALATVTAEQFTSSVAAELSGGNAGGTGGTSGFAVQAVAGSSTAPTVNVQVSATGDPHLVNVHGQSGSTSCSPATTRCSGSRGRGFSERDPARRGGPRRAHWQSLLGHVHRGPDHQGPVDRGRPWCAALGRRLGHAVLRQ</sequence>
<feature type="region of interest" description="Disordered" evidence="1">
    <location>
        <begin position="430"/>
        <end position="510"/>
    </location>
</feature>
<name>A0ABN9YEU1_9DINO</name>
<feature type="compositionally biased region" description="Pro residues" evidence="1">
    <location>
        <begin position="1399"/>
        <end position="1409"/>
    </location>
</feature>
<feature type="region of interest" description="Disordered" evidence="1">
    <location>
        <begin position="171"/>
        <end position="206"/>
    </location>
</feature>
<protein>
    <recommendedName>
        <fullName evidence="5">Subtilisin</fullName>
    </recommendedName>
</protein>
<accession>A0ABN9YEU1</accession>
<feature type="region of interest" description="Disordered" evidence="1">
    <location>
        <begin position="576"/>
        <end position="603"/>
    </location>
</feature>